<protein>
    <submittedName>
        <fullName evidence="1">Uncharacterized protein</fullName>
    </submittedName>
</protein>
<accession>A0A0C2MVB9</accession>
<sequence length="105" mass="12467">MDTEEPESTKDFPNDLLFIQWQISFDADLGPWNSALLVFWYRSQHETVFNLAESRTDLGVYRPTMSSYNRNLQVVLYAVLIMIKSEMKRYLPSIVQTDKWKRVDK</sequence>
<name>A0A0C2MVB9_THEKT</name>
<organism evidence="1 2">
    <name type="scientific">Thelohanellus kitauei</name>
    <name type="common">Myxosporean</name>
    <dbReference type="NCBI Taxonomy" id="669202"/>
    <lineage>
        <taxon>Eukaryota</taxon>
        <taxon>Metazoa</taxon>
        <taxon>Cnidaria</taxon>
        <taxon>Myxozoa</taxon>
        <taxon>Myxosporea</taxon>
        <taxon>Bivalvulida</taxon>
        <taxon>Platysporina</taxon>
        <taxon>Myxobolidae</taxon>
        <taxon>Thelohanellus</taxon>
    </lineage>
</organism>
<evidence type="ECO:0000313" key="1">
    <source>
        <dbReference type="EMBL" id="KII71301.1"/>
    </source>
</evidence>
<comment type="caution">
    <text evidence="1">The sequence shown here is derived from an EMBL/GenBank/DDBJ whole genome shotgun (WGS) entry which is preliminary data.</text>
</comment>
<dbReference type="Proteomes" id="UP000031668">
    <property type="component" value="Unassembled WGS sequence"/>
</dbReference>
<dbReference type="AlphaFoldDB" id="A0A0C2MVB9"/>
<keyword evidence="2" id="KW-1185">Reference proteome</keyword>
<evidence type="ECO:0000313" key="2">
    <source>
        <dbReference type="Proteomes" id="UP000031668"/>
    </source>
</evidence>
<reference evidence="1 2" key="1">
    <citation type="journal article" date="2014" name="Genome Biol. Evol.">
        <title>The genome of the myxosporean Thelohanellus kitauei shows adaptations to nutrient acquisition within its fish host.</title>
        <authorList>
            <person name="Yang Y."/>
            <person name="Xiong J."/>
            <person name="Zhou Z."/>
            <person name="Huo F."/>
            <person name="Miao W."/>
            <person name="Ran C."/>
            <person name="Liu Y."/>
            <person name="Zhang J."/>
            <person name="Feng J."/>
            <person name="Wang M."/>
            <person name="Wang M."/>
            <person name="Wang L."/>
            <person name="Yao B."/>
        </authorList>
    </citation>
    <scope>NUCLEOTIDE SEQUENCE [LARGE SCALE GENOMIC DNA]</scope>
    <source>
        <strain evidence="1">Wuqing</strain>
    </source>
</reference>
<proteinExistence type="predicted"/>
<dbReference type="EMBL" id="JWZT01001807">
    <property type="protein sequence ID" value="KII71301.1"/>
    <property type="molecule type" value="Genomic_DNA"/>
</dbReference>
<gene>
    <name evidence="1" type="ORF">RF11_05723</name>
</gene>